<name>A0ABV7KYP7_9PROT</name>
<dbReference type="PANTHER" id="PTHR12526:SF636">
    <property type="entry name" value="BLL3647 PROTEIN"/>
    <property type="match status" value="1"/>
</dbReference>
<evidence type="ECO:0000313" key="2">
    <source>
        <dbReference type="EMBL" id="MFC3227286.1"/>
    </source>
</evidence>
<keyword evidence="2" id="KW-0808">Transferase</keyword>
<evidence type="ECO:0000313" key="3">
    <source>
        <dbReference type="Proteomes" id="UP001595528"/>
    </source>
</evidence>
<dbReference type="CDD" id="cd03801">
    <property type="entry name" value="GT4_PimA-like"/>
    <property type="match status" value="1"/>
</dbReference>
<protein>
    <submittedName>
        <fullName evidence="2">Glycosyltransferase family 4 protein</fullName>
        <ecNumber evidence="2">2.4.-.-</ecNumber>
    </submittedName>
</protein>
<dbReference type="Proteomes" id="UP001595528">
    <property type="component" value="Unassembled WGS sequence"/>
</dbReference>
<feature type="domain" description="Glycosyl transferase family 1" evidence="1">
    <location>
        <begin position="243"/>
        <end position="405"/>
    </location>
</feature>
<dbReference type="RefSeq" id="WP_379899448.1">
    <property type="nucleotide sequence ID" value="NZ_JBHRTR010000020.1"/>
</dbReference>
<organism evidence="2 3">
    <name type="scientific">Marinibaculum pumilum</name>
    <dbReference type="NCBI Taxonomy" id="1766165"/>
    <lineage>
        <taxon>Bacteria</taxon>
        <taxon>Pseudomonadati</taxon>
        <taxon>Pseudomonadota</taxon>
        <taxon>Alphaproteobacteria</taxon>
        <taxon>Rhodospirillales</taxon>
        <taxon>Rhodospirillaceae</taxon>
        <taxon>Marinibaculum</taxon>
    </lineage>
</organism>
<dbReference type="EC" id="2.4.-.-" evidence="2"/>
<dbReference type="PANTHER" id="PTHR12526">
    <property type="entry name" value="GLYCOSYLTRANSFERASE"/>
    <property type="match status" value="1"/>
</dbReference>
<dbReference type="Pfam" id="PF00534">
    <property type="entry name" value="Glycos_transf_1"/>
    <property type="match status" value="1"/>
</dbReference>
<comment type="caution">
    <text evidence="2">The sequence shown here is derived from an EMBL/GenBank/DDBJ whole genome shotgun (WGS) entry which is preliminary data.</text>
</comment>
<proteinExistence type="predicted"/>
<dbReference type="Gene3D" id="3.40.50.2000">
    <property type="entry name" value="Glycogen Phosphorylase B"/>
    <property type="match status" value="2"/>
</dbReference>
<keyword evidence="2" id="KW-0328">Glycosyltransferase</keyword>
<evidence type="ECO:0000259" key="1">
    <source>
        <dbReference type="Pfam" id="PF00534"/>
    </source>
</evidence>
<dbReference type="SUPFAM" id="SSF53756">
    <property type="entry name" value="UDP-Glycosyltransferase/glycogen phosphorylase"/>
    <property type="match status" value="1"/>
</dbReference>
<dbReference type="InterPro" id="IPR001296">
    <property type="entry name" value="Glyco_trans_1"/>
</dbReference>
<reference evidence="3" key="1">
    <citation type="journal article" date="2019" name="Int. J. Syst. Evol. Microbiol.">
        <title>The Global Catalogue of Microorganisms (GCM) 10K type strain sequencing project: providing services to taxonomists for standard genome sequencing and annotation.</title>
        <authorList>
            <consortium name="The Broad Institute Genomics Platform"/>
            <consortium name="The Broad Institute Genome Sequencing Center for Infectious Disease"/>
            <person name="Wu L."/>
            <person name="Ma J."/>
        </authorList>
    </citation>
    <scope>NUCLEOTIDE SEQUENCE [LARGE SCALE GENOMIC DNA]</scope>
    <source>
        <strain evidence="3">KCTC 42964</strain>
    </source>
</reference>
<gene>
    <name evidence="2" type="ORF">ACFOGJ_08605</name>
</gene>
<dbReference type="GO" id="GO:0016757">
    <property type="term" value="F:glycosyltransferase activity"/>
    <property type="evidence" value="ECO:0007669"/>
    <property type="project" value="UniProtKB-KW"/>
</dbReference>
<dbReference type="EMBL" id="JBHRTR010000020">
    <property type="protein sequence ID" value="MFC3227286.1"/>
    <property type="molecule type" value="Genomic_DNA"/>
</dbReference>
<keyword evidence="3" id="KW-1185">Reference proteome</keyword>
<sequence length="440" mass="47813">MSEARKPPTRVALVLKGYPRLSETFIAQEILALERLGLAITIVSLRHPTDRHRHPVHQEIQAPLVYLPEYLWHEPLRVLRGWWQARRLPGYRRMRRLWLRDLIRDRSPNRVRRFGQACVLAGETAAADRAGQGALAGIGHVYAHFLHTPASVARYAACALERPWSVSAHARDIWTIPDWEKREKLAGMQAAGAAWAVTCTAYGAAHLQELSGGSPVDLVYHGLDFSRFQPNPEAASSRDGSDPADPLLILSVGRLVAKKGYDDLLRALAALPPDLHWRFVHVGGGAQAAQTATLAEELGLSDRIDWRGAQPQQAVLEALRQADLFVLASRIAEDGDRDGLPNVLMEAQSQRLACIATGISAIPELIRDGETGCLVAPHSPDGLAAAIGRLGRDPAERARLAAAGEARVRSAFAMERGIDDLAARFVIGAGPASGAPDPGH</sequence>
<accession>A0ABV7KYP7</accession>